<dbReference type="NCBIfam" id="TIGR00094">
    <property type="entry name" value="tRNA_TruD_broad"/>
    <property type="match status" value="1"/>
</dbReference>
<dbReference type="InterPro" id="IPR011760">
    <property type="entry name" value="PsdUridine_synth_TruD_insert"/>
</dbReference>
<sequence length="596" mass="67678">MNELREKDVGITEFVGKTCGFNGIIKLRFQDFLVNEISTNGKVVHLTTFDPPKALEVAVDETCSTDAISKEDRLLLDLLAENNDSQDPVLIKADCDKAQRTEIHKAIKQLYPKLESSTTDDNAGNKVIKVVKTRSGQKRQNQRRSGKRTYCKFVLHKQNIATANAVGMVTSKLGMKHSKVFQYAGNKDKQGITVQEITSSLPYERLAFLTKQQGKLAVGNFTLDAQPLCLGDLSGNYFALIVRNIQNVDEKDISAAMKSFEEQGFINYFGMQRFGATSVPTYEIGKSFLNKNWERAVDQILSSLHTRLDDDTLTCIKNWKEEGQADKLLERLDKKHSLERSLLRGISKFGPTQLTQALTFLPRNTRTMYLHSYQSLVWNKVASKRIKEYGLKPVVGDLVLLDPTDSINEIQDEDAEPPSKKHKFVSDVKVKVLTADDLSLYDITDVVLPLPGCQITYPVYETKNYYDTILKEDEIENTAFDHRVKEYRLPGAYRKLIAKPGMVEWSVVRYDDLEQPLLVSDIERMEGITEPEGKEGHFRALRIKFSLKTSCYATMALREVLKQDMTTTDQIALSDQHKAEVRKHLAQNKNQEDQET</sequence>
<dbReference type="GO" id="GO:0003723">
    <property type="term" value="F:RNA binding"/>
    <property type="evidence" value="ECO:0007669"/>
    <property type="project" value="InterPro"/>
</dbReference>
<comment type="catalytic activity">
    <reaction evidence="4">
        <text>a uridine in tRNA = a pseudouridine in tRNA</text>
        <dbReference type="Rhea" id="RHEA:54572"/>
        <dbReference type="Rhea" id="RHEA-COMP:13339"/>
        <dbReference type="Rhea" id="RHEA-COMP:13934"/>
        <dbReference type="ChEBI" id="CHEBI:65314"/>
        <dbReference type="ChEBI" id="CHEBI:65315"/>
    </reaction>
</comment>
<gene>
    <name evidence="6" type="primary">Pus7</name>
</gene>
<dbReference type="PANTHER" id="PTHR13326">
    <property type="entry name" value="TRNA PSEUDOURIDINE SYNTHASE D"/>
    <property type="match status" value="1"/>
</dbReference>
<dbReference type="GO" id="GO:0005634">
    <property type="term" value="C:nucleus"/>
    <property type="evidence" value="ECO:0007669"/>
    <property type="project" value="TreeGrafter"/>
</dbReference>
<evidence type="ECO:0000256" key="2">
    <source>
        <dbReference type="ARBA" id="ARBA00022694"/>
    </source>
</evidence>
<evidence type="ECO:0000256" key="3">
    <source>
        <dbReference type="ARBA" id="ARBA00023235"/>
    </source>
</evidence>
<reference evidence="6" key="1">
    <citation type="submission" date="2020-04" db="EMBL/GenBank/DDBJ databases">
        <authorList>
            <person name="Neveu A P."/>
        </authorList>
    </citation>
    <scope>NUCLEOTIDE SEQUENCE</scope>
    <source>
        <tissue evidence="6">Whole embryo</tissue>
    </source>
</reference>
<dbReference type="PROSITE" id="PS01268">
    <property type="entry name" value="UPF0024"/>
    <property type="match status" value="1"/>
</dbReference>
<accession>A0A6F9DQ62</accession>
<dbReference type="GO" id="GO:0008033">
    <property type="term" value="P:tRNA processing"/>
    <property type="evidence" value="ECO:0007669"/>
    <property type="project" value="UniProtKB-KW"/>
</dbReference>
<dbReference type="PANTHER" id="PTHR13326:SF31">
    <property type="entry name" value="PSEUDOURIDYLATE SYNTHASE 7 HOMOLOG"/>
    <property type="match status" value="1"/>
</dbReference>
<name>A0A6F9DQ62_9ASCI</name>
<evidence type="ECO:0000259" key="5">
    <source>
        <dbReference type="PROSITE" id="PS50984"/>
    </source>
</evidence>
<dbReference type="AlphaFoldDB" id="A0A6F9DQ62"/>
<dbReference type="InterPro" id="IPR020103">
    <property type="entry name" value="PsdUridine_synth_cat_dom_sf"/>
</dbReference>
<dbReference type="Gene3D" id="3.30.2350.20">
    <property type="entry name" value="TruD, catalytic domain"/>
    <property type="match status" value="2"/>
</dbReference>
<dbReference type="EMBL" id="LR789459">
    <property type="protein sequence ID" value="CAB3265321.1"/>
    <property type="molecule type" value="mRNA"/>
</dbReference>
<keyword evidence="3" id="KW-0413">Isomerase</keyword>
<dbReference type="Pfam" id="PF01142">
    <property type="entry name" value="TruD"/>
    <property type="match status" value="1"/>
</dbReference>
<protein>
    <submittedName>
        <fullName evidence="6">Pseudouridylate synthase 7 homolog</fullName>
    </submittedName>
</protein>
<dbReference type="GO" id="GO:0009982">
    <property type="term" value="F:pseudouridine synthase activity"/>
    <property type="evidence" value="ECO:0007669"/>
    <property type="project" value="InterPro"/>
</dbReference>
<dbReference type="InterPro" id="IPR001656">
    <property type="entry name" value="PsdUridine_synth_TruD"/>
</dbReference>
<comment type="similarity">
    <text evidence="1">Belongs to the pseudouridine synthase TruD family.</text>
</comment>
<dbReference type="InterPro" id="IPR042214">
    <property type="entry name" value="TruD_catalytic"/>
</dbReference>
<keyword evidence="2" id="KW-0819">tRNA processing</keyword>
<evidence type="ECO:0000256" key="1">
    <source>
        <dbReference type="ARBA" id="ARBA00007953"/>
    </source>
</evidence>
<proteinExistence type="evidence at transcript level"/>
<dbReference type="CDD" id="cd02576">
    <property type="entry name" value="PseudoU_synth_ScPUS7"/>
    <property type="match status" value="1"/>
</dbReference>
<dbReference type="PROSITE" id="PS50984">
    <property type="entry name" value="TRUD"/>
    <property type="match status" value="1"/>
</dbReference>
<dbReference type="PIRSF" id="PIRSF037016">
    <property type="entry name" value="Pseudouridin_synth_euk_prd"/>
    <property type="match status" value="1"/>
</dbReference>
<evidence type="ECO:0000256" key="4">
    <source>
        <dbReference type="ARBA" id="ARBA00036943"/>
    </source>
</evidence>
<dbReference type="SUPFAM" id="SSF55120">
    <property type="entry name" value="Pseudouridine synthase"/>
    <property type="match status" value="1"/>
</dbReference>
<feature type="domain" description="TRUD" evidence="5">
    <location>
        <begin position="264"/>
        <end position="499"/>
    </location>
</feature>
<organism evidence="6">
    <name type="scientific">Phallusia mammillata</name>
    <dbReference type="NCBI Taxonomy" id="59560"/>
    <lineage>
        <taxon>Eukaryota</taxon>
        <taxon>Metazoa</taxon>
        <taxon>Chordata</taxon>
        <taxon>Tunicata</taxon>
        <taxon>Ascidiacea</taxon>
        <taxon>Phlebobranchia</taxon>
        <taxon>Ascidiidae</taxon>
        <taxon>Phallusia</taxon>
    </lineage>
</organism>
<evidence type="ECO:0000313" key="6">
    <source>
        <dbReference type="EMBL" id="CAB3265321.1"/>
    </source>
</evidence>
<dbReference type="InterPro" id="IPR020119">
    <property type="entry name" value="PsdUridine_synth_TruD_CS"/>
</dbReference>
<dbReference type="GO" id="GO:0001522">
    <property type="term" value="P:pseudouridine synthesis"/>
    <property type="evidence" value="ECO:0007669"/>
    <property type="project" value="InterPro"/>
</dbReference>